<evidence type="ECO:0000256" key="3">
    <source>
        <dbReference type="ARBA" id="ARBA00010136"/>
    </source>
</evidence>
<sequence length="899" mass="99259">MPGENLTQHEAQRRAGLLTVDGYDVALDLRSATASPPAKGPRTFRSTTTIRFRCSERGASSFADLVAPRVHSVTLNGRSLPVDTVFDGARIALEGLEAENELVVDAACAYSRTGEGLHHFLDPEDGEVYLYTQYEPADARRVFANFEQPDLKARFAFTVTAPARWTVLSNGRQQGEPEPLDEGAAACWHFAPTEPISTYITAVVAGPYHYVTDTYRRPAGESGEELEIPLGALCRKGLAKHFDAEDIFTVTKQGLDFFHDNFGFPYPFGKYDQAFVPEYNLGAMENPGLVTFREEFVFRGMVTEASYEHRANVILHEMAHMWFGDLVTMRWWDDLWLKESFADFMGALALVEATRFKDGWITFANRRKSWAYRADQLPSTHPVTADITDLEDAKLNFDGITYAKGASVLKQLVAYVGRETFLEGARRYFQRHAWGNTTLADLLAVLEETSGRDMDEWSRAWLQEAGVNSLTPQVTYDAEGRITELAVLQEAPETHPVLRPHRVAVGLYRREDVDRRLVRYARAETDVRGARTVVAELAGAQRPDLVLVNDDDLTYCKTRLDENSLASLRDHLGELAPPGPAAERGTAPEADGAHNPTLSRALCWSAMWNLTRDALMPARDFVSLVLSFAATESDVGVLQTLHAWSRSAVVHYAAPEWRAEGRRALAEGALSGLRLAGPGSGHQLAWARFFSAVASEEKDLRLLRGLLGVTGPDGPKGDGSARIDGLVVDQELRWTFLETLAASGEADEDLLDAELARDNTASGKRHHVRCLAARPSAGVKAQAWESVMRSDRLSNALVEATIAGFAQPGQEELTAPYVQPYFDALEGVWRTRSIEIAMAVVRGLYPDLQGDQATLDATDAWLAAHEDSPPALRRLVLESRDDLARALRAQRCDAAAAKA</sequence>
<dbReference type="FunFam" id="1.10.390.10:FF:000004">
    <property type="entry name" value="Aminopeptidase N"/>
    <property type="match status" value="1"/>
</dbReference>
<feature type="domain" description="ERAP1-like C-terminal" evidence="15">
    <location>
        <begin position="545"/>
        <end position="884"/>
    </location>
</feature>
<name>A0A7T1WTQ5_9ACTN</name>
<dbReference type="GO" id="GO:0016020">
    <property type="term" value="C:membrane"/>
    <property type="evidence" value="ECO:0007669"/>
    <property type="project" value="TreeGrafter"/>
</dbReference>
<keyword evidence="8" id="KW-0479">Metal-binding</keyword>
<feature type="region of interest" description="Disordered" evidence="13">
    <location>
        <begin position="573"/>
        <end position="593"/>
    </location>
</feature>
<dbReference type="InterPro" id="IPR024571">
    <property type="entry name" value="ERAP1-like_C_dom"/>
</dbReference>
<evidence type="ECO:0000259" key="14">
    <source>
        <dbReference type="Pfam" id="PF01433"/>
    </source>
</evidence>
<dbReference type="Gene3D" id="1.10.390.10">
    <property type="entry name" value="Neutral Protease Domain 2"/>
    <property type="match status" value="1"/>
</dbReference>
<dbReference type="GO" id="GO:0070006">
    <property type="term" value="F:metalloaminopeptidase activity"/>
    <property type="evidence" value="ECO:0007669"/>
    <property type="project" value="TreeGrafter"/>
</dbReference>
<dbReference type="SUPFAM" id="SSF55486">
    <property type="entry name" value="Metalloproteases ('zincins'), catalytic domain"/>
    <property type="match status" value="1"/>
</dbReference>
<keyword evidence="9 17" id="KW-0378">Hydrolase</keyword>
<keyword evidence="11" id="KW-0482">Metalloprotease</keyword>
<keyword evidence="18" id="KW-1185">Reference proteome</keyword>
<evidence type="ECO:0000256" key="2">
    <source>
        <dbReference type="ARBA" id="ARBA00001947"/>
    </source>
</evidence>
<dbReference type="GO" id="GO:0006508">
    <property type="term" value="P:proteolysis"/>
    <property type="evidence" value="ECO:0007669"/>
    <property type="project" value="UniProtKB-UniRule"/>
</dbReference>
<dbReference type="GO" id="GO:0008270">
    <property type="term" value="F:zinc ion binding"/>
    <property type="evidence" value="ECO:0007669"/>
    <property type="project" value="UniProtKB-UniRule"/>
</dbReference>
<dbReference type="InterPro" id="IPR050344">
    <property type="entry name" value="Peptidase_M1_aminopeptidases"/>
</dbReference>
<protein>
    <recommendedName>
        <fullName evidence="5 12">Aminopeptidase N</fullName>
        <ecNumber evidence="4 12">3.4.11.2</ecNumber>
    </recommendedName>
</protein>
<keyword evidence="6 17" id="KW-0031">Aminopeptidase</keyword>
<dbReference type="KEGG" id="sbat:G4Z16_23275"/>
<dbReference type="Gene3D" id="2.60.40.1730">
    <property type="entry name" value="tricorn interacting facor f3 domain"/>
    <property type="match status" value="1"/>
</dbReference>
<organism evidence="17 18">
    <name type="scientific">Streptomyces bathyalis</name>
    <dbReference type="NCBI Taxonomy" id="2710756"/>
    <lineage>
        <taxon>Bacteria</taxon>
        <taxon>Bacillati</taxon>
        <taxon>Actinomycetota</taxon>
        <taxon>Actinomycetes</taxon>
        <taxon>Kitasatosporales</taxon>
        <taxon>Streptomycetaceae</taxon>
        <taxon>Streptomyces</taxon>
    </lineage>
</organism>
<dbReference type="NCBIfam" id="TIGR02412">
    <property type="entry name" value="pepN_strep_liv"/>
    <property type="match status" value="1"/>
</dbReference>
<evidence type="ECO:0000256" key="4">
    <source>
        <dbReference type="ARBA" id="ARBA00012564"/>
    </source>
</evidence>
<dbReference type="InterPro" id="IPR012778">
    <property type="entry name" value="Pept_M1_aminopeptidase"/>
</dbReference>
<dbReference type="EMBL" id="CP048882">
    <property type="protein sequence ID" value="QPP08844.1"/>
    <property type="molecule type" value="Genomic_DNA"/>
</dbReference>
<evidence type="ECO:0000256" key="5">
    <source>
        <dbReference type="ARBA" id="ARBA00015611"/>
    </source>
</evidence>
<evidence type="ECO:0000256" key="7">
    <source>
        <dbReference type="ARBA" id="ARBA00022670"/>
    </source>
</evidence>
<accession>A0A7T1WTQ5</accession>
<evidence type="ECO:0000259" key="16">
    <source>
        <dbReference type="Pfam" id="PF17900"/>
    </source>
</evidence>
<dbReference type="GO" id="GO:0043171">
    <property type="term" value="P:peptide catabolic process"/>
    <property type="evidence" value="ECO:0007669"/>
    <property type="project" value="TreeGrafter"/>
</dbReference>
<dbReference type="Proteomes" id="UP000595046">
    <property type="component" value="Chromosome"/>
</dbReference>
<dbReference type="PRINTS" id="PR00756">
    <property type="entry name" value="ALADIPTASE"/>
</dbReference>
<evidence type="ECO:0000256" key="10">
    <source>
        <dbReference type="ARBA" id="ARBA00022833"/>
    </source>
</evidence>
<keyword evidence="7" id="KW-0645">Protease</keyword>
<dbReference type="Pfam" id="PF11838">
    <property type="entry name" value="ERAP1_C"/>
    <property type="match status" value="1"/>
</dbReference>
<dbReference type="GO" id="GO:0016285">
    <property type="term" value="F:alanyl aminopeptidase activity"/>
    <property type="evidence" value="ECO:0007669"/>
    <property type="project" value="UniProtKB-EC"/>
</dbReference>
<evidence type="ECO:0000313" key="18">
    <source>
        <dbReference type="Proteomes" id="UP000595046"/>
    </source>
</evidence>
<evidence type="ECO:0000256" key="9">
    <source>
        <dbReference type="ARBA" id="ARBA00022801"/>
    </source>
</evidence>
<evidence type="ECO:0000256" key="13">
    <source>
        <dbReference type="SAM" id="MobiDB-lite"/>
    </source>
</evidence>
<dbReference type="SUPFAM" id="SSF63737">
    <property type="entry name" value="Leukotriene A4 hydrolase N-terminal domain"/>
    <property type="match status" value="1"/>
</dbReference>
<dbReference type="PANTHER" id="PTHR11533:SF174">
    <property type="entry name" value="PUROMYCIN-SENSITIVE AMINOPEPTIDASE-RELATED"/>
    <property type="match status" value="1"/>
</dbReference>
<feature type="domain" description="Peptidase M1 membrane alanine aminopeptidase" evidence="14">
    <location>
        <begin position="250"/>
        <end position="461"/>
    </location>
</feature>
<dbReference type="PANTHER" id="PTHR11533">
    <property type="entry name" value="PROTEASE M1 ZINC METALLOPROTEASE"/>
    <property type="match status" value="1"/>
</dbReference>
<evidence type="ECO:0000256" key="6">
    <source>
        <dbReference type="ARBA" id="ARBA00022438"/>
    </source>
</evidence>
<comment type="similarity">
    <text evidence="3">Belongs to the peptidase M1 family.</text>
</comment>
<dbReference type="Pfam" id="PF01433">
    <property type="entry name" value="Peptidase_M1"/>
    <property type="match status" value="1"/>
</dbReference>
<dbReference type="AlphaFoldDB" id="A0A7T1WTQ5"/>
<evidence type="ECO:0000256" key="11">
    <source>
        <dbReference type="ARBA" id="ARBA00023049"/>
    </source>
</evidence>
<dbReference type="InterPro" id="IPR042097">
    <property type="entry name" value="Aminopeptidase_N-like_N_sf"/>
</dbReference>
<dbReference type="RefSeq" id="WP_197352624.1">
    <property type="nucleotide sequence ID" value="NZ_CP048882.1"/>
</dbReference>
<reference evidence="18" key="1">
    <citation type="submission" date="2020-02" db="EMBL/GenBank/DDBJ databases">
        <title>Streptomyces sp. ASO4wet.</title>
        <authorList>
            <person name="Risdian C."/>
            <person name="Landwehr W."/>
            <person name="Schupp P."/>
            <person name="Wink J."/>
        </authorList>
    </citation>
    <scope>NUCLEOTIDE SEQUENCE [LARGE SCALE GENOMIC DNA]</scope>
    <source>
        <strain evidence="18">ASO4wet</strain>
    </source>
</reference>
<comment type="catalytic activity">
    <reaction evidence="1">
        <text>Release of an N-terminal amino acid, Xaa-|-Yaa- from a peptide, amide or arylamide. Xaa is preferably Ala, but may be most amino acids including Pro (slow action). When a terminal hydrophobic residue is followed by a prolyl residue, the two may be released as an intact Xaa-Pro dipeptide.</text>
        <dbReference type="EC" id="3.4.11.2"/>
    </reaction>
</comment>
<dbReference type="GO" id="GO:0042277">
    <property type="term" value="F:peptide binding"/>
    <property type="evidence" value="ECO:0007669"/>
    <property type="project" value="TreeGrafter"/>
</dbReference>
<comment type="cofactor">
    <cofactor evidence="2">
        <name>Zn(2+)</name>
        <dbReference type="ChEBI" id="CHEBI:29105"/>
    </cofactor>
</comment>
<keyword evidence="10" id="KW-0862">Zinc</keyword>
<evidence type="ECO:0000313" key="17">
    <source>
        <dbReference type="EMBL" id="QPP08844.1"/>
    </source>
</evidence>
<dbReference type="Pfam" id="PF17900">
    <property type="entry name" value="Peptidase_M1_N"/>
    <property type="match status" value="1"/>
</dbReference>
<gene>
    <name evidence="17" type="primary">pepN</name>
    <name evidence="17" type="ORF">G4Z16_23275</name>
</gene>
<feature type="domain" description="Aminopeptidase N-like N-terminal" evidence="16">
    <location>
        <begin position="120"/>
        <end position="200"/>
    </location>
</feature>
<dbReference type="FunFam" id="2.60.40.1730:FF:000010">
    <property type="entry name" value="Putative aminopeptidase N"/>
    <property type="match status" value="1"/>
</dbReference>
<evidence type="ECO:0000256" key="1">
    <source>
        <dbReference type="ARBA" id="ARBA00000098"/>
    </source>
</evidence>
<dbReference type="EC" id="3.4.11.2" evidence="4 12"/>
<evidence type="ECO:0000256" key="8">
    <source>
        <dbReference type="ARBA" id="ARBA00022723"/>
    </source>
</evidence>
<dbReference type="InterPro" id="IPR001930">
    <property type="entry name" value="Peptidase_M1"/>
</dbReference>
<dbReference type="GO" id="GO:0005615">
    <property type="term" value="C:extracellular space"/>
    <property type="evidence" value="ECO:0007669"/>
    <property type="project" value="TreeGrafter"/>
</dbReference>
<dbReference type="GO" id="GO:0005737">
    <property type="term" value="C:cytoplasm"/>
    <property type="evidence" value="ECO:0007669"/>
    <property type="project" value="TreeGrafter"/>
</dbReference>
<evidence type="ECO:0000256" key="12">
    <source>
        <dbReference type="NCBIfam" id="TIGR02412"/>
    </source>
</evidence>
<evidence type="ECO:0000259" key="15">
    <source>
        <dbReference type="Pfam" id="PF11838"/>
    </source>
</evidence>
<dbReference type="CDD" id="cd09602">
    <property type="entry name" value="M1_APN"/>
    <property type="match status" value="1"/>
</dbReference>
<dbReference type="InterPro" id="IPR014782">
    <property type="entry name" value="Peptidase_M1_dom"/>
</dbReference>
<proteinExistence type="inferred from homology"/>
<dbReference type="InterPro" id="IPR045357">
    <property type="entry name" value="Aminopeptidase_N-like_N"/>
</dbReference>
<dbReference type="InterPro" id="IPR027268">
    <property type="entry name" value="Peptidase_M4/M1_CTD_sf"/>
</dbReference>